<dbReference type="AlphaFoldDB" id="A0A7J6MG88"/>
<dbReference type="Proteomes" id="UP000570595">
    <property type="component" value="Unassembled WGS sequence"/>
</dbReference>
<name>A0A7J6MG88_PEROL</name>
<evidence type="ECO:0000313" key="5">
    <source>
        <dbReference type="Proteomes" id="UP000572268"/>
    </source>
</evidence>
<feature type="region of interest" description="Disordered" evidence="1">
    <location>
        <begin position="548"/>
        <end position="616"/>
    </location>
</feature>
<evidence type="ECO:0000256" key="1">
    <source>
        <dbReference type="SAM" id="MobiDB-lite"/>
    </source>
</evidence>
<comment type="caution">
    <text evidence="2">The sequence shown here is derived from an EMBL/GenBank/DDBJ whole genome shotgun (WGS) entry which is preliminary data.</text>
</comment>
<gene>
    <name evidence="3" type="ORF">FOL46_008583</name>
    <name evidence="2" type="ORF">FOZ61_010173</name>
</gene>
<evidence type="ECO:0000313" key="3">
    <source>
        <dbReference type="EMBL" id="KAF4675972.1"/>
    </source>
</evidence>
<dbReference type="Proteomes" id="UP000572268">
    <property type="component" value="Unassembled WGS sequence"/>
</dbReference>
<protein>
    <submittedName>
        <fullName evidence="2">Uncharacterized protein</fullName>
    </submittedName>
</protein>
<evidence type="ECO:0000313" key="2">
    <source>
        <dbReference type="EMBL" id="KAF4670583.1"/>
    </source>
</evidence>
<organism evidence="2 4">
    <name type="scientific">Perkinsus olseni</name>
    <name type="common">Perkinsus atlanticus</name>
    <dbReference type="NCBI Taxonomy" id="32597"/>
    <lineage>
        <taxon>Eukaryota</taxon>
        <taxon>Sar</taxon>
        <taxon>Alveolata</taxon>
        <taxon>Perkinsozoa</taxon>
        <taxon>Perkinsea</taxon>
        <taxon>Perkinsida</taxon>
        <taxon>Perkinsidae</taxon>
        <taxon>Perkinsus</taxon>
    </lineage>
</organism>
<reference evidence="4 5" key="1">
    <citation type="submission" date="2020-04" db="EMBL/GenBank/DDBJ databases">
        <title>Perkinsus olseni comparative genomics.</title>
        <authorList>
            <person name="Bogema D.R."/>
        </authorList>
    </citation>
    <scope>NUCLEOTIDE SEQUENCE [LARGE SCALE GENOMIC DNA]</scope>
    <source>
        <strain evidence="2">ATCC PRA-179</strain>
        <strain evidence="3">ATCC PRA-31</strain>
    </source>
</reference>
<dbReference type="EMBL" id="JABAHT010000008">
    <property type="protein sequence ID" value="KAF4670583.1"/>
    <property type="molecule type" value="Genomic_DNA"/>
</dbReference>
<dbReference type="OrthoDB" id="424879at2759"/>
<proteinExistence type="predicted"/>
<accession>A0A7J6MG88</accession>
<dbReference type="EMBL" id="JABANN010000007">
    <property type="protein sequence ID" value="KAF4675972.1"/>
    <property type="molecule type" value="Genomic_DNA"/>
</dbReference>
<evidence type="ECO:0000313" key="4">
    <source>
        <dbReference type="Proteomes" id="UP000570595"/>
    </source>
</evidence>
<sequence>MNPVISEASHSATIALLTRERSLMYKRIAKLERRQKTAIGKFRRHNTDRDTETTELLLAILALQKEYRNQAVICDTLVAAWKSPMVEVSSKAFPFVEGRKQKISITIPQCNSRDLTASHCQEIQTDISSHEKRRWSEAGNQDSLVASTVAESPARGSESWRTLNANTSPLGWSPRARTPAEVGGCEELIIGAIVAGAHEDENGCCPMCGCRGSCADDVDPLDDKKRRSKQHVDGSCQTARVARKDSGVGQDYRTTPELIGDGTRLIIRRTNLVGDDIPLLGSENWYQPPDYGHVKHADTQTPTMQYRDTGVDAGARVECNTVITQTPTTQSRSVSSNTTIVMRRQGSTDTTDLITSRQGGTQTPVIEYRSVQLGEDALKLAEAGSQYEQLLVRTGSSQTPEVRHSHRGVDPLHTEMASSMTQTPPGPRTRDTACGGEVAGKVGMNTDTRGLYTVNDEGTQTPEQHLAYREWGAQQQDATTEEISEVWGLELLSAPDAVIREIWGDSTEEQVRLTDSSYSGSSRMSNADANELRSWCIEDEVPAEELHSSIAVRGGPGPGRTPLSKGKRGSGISKVRGNGRRGTTSRSSWRRQRHNPPSVDRHRNRYPSFDGDQIEPVRLRGAPPEHGLLEMSGGGAAPAADGWLRYDSLGQNIRWRALEGEREGEDYTTESMLGGGELMNSNELPREVPVMLEDTLVEQQQASIVAGAYSGGHSTEGEEGRVLVRLYTSPQNRQGILIELPSEVFVEWAKNAWAVTSKVVPLIPKSRSWLTEGELERREEQLRNGIVVVPAATRRAPVRRRRMVWFHVGQRQYRTLRAVLGITPRIFPLPKPLGRQSSLLGYH</sequence>
<feature type="region of interest" description="Disordered" evidence="1">
    <location>
        <begin position="225"/>
        <end position="255"/>
    </location>
</feature>